<dbReference type="Pfam" id="PF00400">
    <property type="entry name" value="WD40"/>
    <property type="match status" value="9"/>
</dbReference>
<dbReference type="PROSITE" id="PS51352">
    <property type="entry name" value="THIOREDOXIN_2"/>
    <property type="match status" value="1"/>
</dbReference>
<dbReference type="CDD" id="cd00200">
    <property type="entry name" value="WD40"/>
    <property type="match status" value="2"/>
</dbReference>
<dbReference type="NCBIfam" id="NF002537">
    <property type="entry name" value="PRK02090.1"/>
    <property type="match status" value="1"/>
</dbReference>
<feature type="compositionally biased region" description="Low complexity" evidence="7">
    <location>
        <begin position="791"/>
        <end position="801"/>
    </location>
</feature>
<evidence type="ECO:0000256" key="2">
    <source>
        <dbReference type="ARBA" id="ARBA00022574"/>
    </source>
</evidence>
<dbReference type="Gene3D" id="1.25.10.10">
    <property type="entry name" value="Leucine-rich Repeat Variant"/>
    <property type="match status" value="1"/>
</dbReference>
<dbReference type="GO" id="GO:0000480">
    <property type="term" value="P:endonucleolytic cleavage in 5'-ETS of tricistronic rRNA transcript (SSU-rRNA, 5.8S rRNA, LSU-rRNA)"/>
    <property type="evidence" value="ECO:0007669"/>
    <property type="project" value="TreeGrafter"/>
</dbReference>
<feature type="region of interest" description="Disordered" evidence="7">
    <location>
        <begin position="749"/>
        <end position="814"/>
    </location>
</feature>
<dbReference type="InterPro" id="IPR001680">
    <property type="entry name" value="WD40_rpt"/>
</dbReference>
<feature type="repeat" description="WD" evidence="5">
    <location>
        <begin position="1268"/>
        <end position="1292"/>
    </location>
</feature>
<dbReference type="PROSITE" id="PS00678">
    <property type="entry name" value="WD_REPEATS_1"/>
    <property type="match status" value="3"/>
</dbReference>
<feature type="repeat" description="WD" evidence="5">
    <location>
        <begin position="315"/>
        <end position="356"/>
    </location>
</feature>
<dbReference type="Gene3D" id="3.40.50.620">
    <property type="entry name" value="HUPs"/>
    <property type="match status" value="2"/>
</dbReference>
<feature type="repeat" description="WD" evidence="5">
    <location>
        <begin position="1444"/>
        <end position="1485"/>
    </location>
</feature>
<keyword evidence="3" id="KW-0677">Repeat</keyword>
<feature type="repeat" description="WD" evidence="5">
    <location>
        <begin position="1360"/>
        <end position="1391"/>
    </location>
</feature>
<evidence type="ECO:0000313" key="10">
    <source>
        <dbReference type="EMBL" id="RMZ57244.1"/>
    </source>
</evidence>
<dbReference type="InterPro" id="IPR019775">
    <property type="entry name" value="WD40_repeat_CS"/>
</dbReference>
<keyword evidence="2 5" id="KW-0853">WD repeat</keyword>
<feature type="non-terminal residue" evidence="10">
    <location>
        <position position="1695"/>
    </location>
</feature>
<sequence>MANTGRGLRCGGAPRNLEASTTAAPAKDIDWAQTAKDLDSKSPLEIMDHALATFGDTIGIAWSGAEDVALVEYAHLTGRPYRVFSLDTGRLNPETYRVFAAVEKHYGIKIEYTFPDAQEHVLESWHGSRALRRLALQGSEARGGEESAPRRFVAALWRGALRGRCAEWASTHAAKVLAAVYAGAGPEDRAEIEAELGGVVEKGDVGAWAARFLAHSKAPPCLRMRRRNQGAGGQGVCACRSKTCVNTHDGYFQPWQIIDLETGAVLRSLPGVGCALGQGSGTRERTHALAECMLSTLHSSVSSSVTRALTSFFSTPQDSEPVTALAISPDGRAVFSASRALLLRAWSAETGKVVQTYVGHKAPVAGIAVDPTGSLLATVSADHSTRVWDVAGGFCTHSFGGHRGIVLAACFHPHEMLLVTASDDTEIRVWDLVAKSCRRVLKGHFSAVTCLGLSADGWTLVSGSRDGVCIAWNLRSGAKLSTTPVLEAVEALADGHGECCRVRKVRPLRRQLAGLGAWVTGQRKDQSPGTRQAVPVVQVDPVFEGASGGPGSLIKYNPLSNMTSTEVWNFLRVMGVPTNALHAAGYVSIGCEPCTRPVLPGQHEREGRWWWEDAAAKECGLHSGNVVRSAEEQAAREAAAADLWQSGDVAALSKEQLSAALEDVAGRGEPTLVVLYAPWCPFCQAMEPAYAELARQLAGSGVKVAKFQADVEREFAATKFGLETFPTIVLLPQKTPGFIKYPSERRDVDSLKMEASKPVKSSKRPASGPGKDAKRPKSSHAGGHSDRKSAPAKPSLPSKPQSSKERKEALRERKSKVKRNFDLIQDATSLWEELRRHDVTPERRSQLTTQVLSKIKGRLVELASSHTASRIVQACVKHGSDAERAEILAELKPKLQELSKSPYGKFVVSKLIDTAPKAQLKEYHKAMKGRIPELVRHPSAAHVIDELYSASGPPARNAMAAEFYGREYRLFEGGTLNGVAGAPASLARLLAGVDAGKAGAILQHMAAAVLPIVEKKLVDCALVHRVLAEFMALAPASLVADAVGPLSGEALLHMVHTREGAAAACAVLAHGSPKDRKAAVRALKGHVARMALDDWGHLPLITALSVVDDTALLRKFIVTELQKDLLEVVQHPTGRRVVLQLLQPNCNRYLPPAMQAIVHPPEKIYTPPAAGAAGAECGAEEPHLVGNNDEVTDVRFVERRASGAGAGPSPACVAVATNSPVIRVFSTPRFDCLASLAGHSAAVLALDAALLAAPPGVNDGESNRSALQLLASGSKDCGVRVWDVSAGTCLALGEGHVGAVAGVAFSRRRPAAFLVSGGSDRLLKVWDTSAVVGATAGGAGGDGDGTTSDRPLRLRTVAAVAAHDRDVNAVAVSPDDALVASASQDRTAKLWRAADLVLVATLRGHRRGVWSVAFSPVDRLVATASADASLRIWSAADGACLRALEGHAASALRLCWVSLGAQLVSAGADGLVKLWGARAGEAAATLDAAEDKVWALDARGDGAQLVSGGGDGRLVLWADATAEDRGEAAAAGAAAVAADQAYANALADRDWTAVAKTALERDQPRRLLAVVNNVLEGADEPADAEAILRPLVAPLRGEALRRLLETVRDWNTHARSCHAAAALLRAVLCSHSPGELCALPGVAGIVDALAPYTQRHAARLDRLARSAFLLDHVLDSMSMLEPVDEAAQNGHAKPD</sequence>
<dbReference type="PANTHER" id="PTHR19854">
    <property type="entry name" value="TRANSDUCIN BETA-LIKE 3"/>
    <property type="match status" value="1"/>
</dbReference>
<gene>
    <name evidence="10" type="ORF">APUTEX25_004078</name>
</gene>
<feature type="repeat" description="Pumilio" evidence="6">
    <location>
        <begin position="854"/>
        <end position="889"/>
    </location>
</feature>
<dbReference type="SUPFAM" id="SSF52402">
    <property type="entry name" value="Adenine nucleotide alpha hydrolases-like"/>
    <property type="match status" value="2"/>
</dbReference>
<dbReference type="InterPro" id="IPR016024">
    <property type="entry name" value="ARM-type_fold"/>
</dbReference>
<feature type="region of interest" description="Disordered" evidence="7">
    <location>
        <begin position="1"/>
        <end position="21"/>
    </location>
</feature>
<proteinExistence type="predicted"/>
<feature type="repeat" description="WD" evidence="5">
    <location>
        <begin position="1402"/>
        <end position="1443"/>
    </location>
</feature>
<feature type="domain" description="PUM-HD" evidence="8">
    <location>
        <begin position="826"/>
        <end position="1185"/>
    </location>
</feature>
<dbReference type="InterPro" id="IPR014729">
    <property type="entry name" value="Rossmann-like_a/b/a_fold"/>
</dbReference>
<evidence type="ECO:0000256" key="4">
    <source>
        <dbReference type="ARBA" id="ARBA00023242"/>
    </source>
</evidence>
<dbReference type="InterPro" id="IPR036322">
    <property type="entry name" value="WD40_repeat_dom_sf"/>
</dbReference>
<feature type="domain" description="Thioredoxin" evidence="9">
    <location>
        <begin position="629"/>
        <end position="761"/>
    </location>
</feature>
<evidence type="ECO:0000256" key="7">
    <source>
        <dbReference type="SAM" id="MobiDB-lite"/>
    </source>
</evidence>
<keyword evidence="4" id="KW-0539">Nucleus</keyword>
<dbReference type="InterPro" id="IPR020472">
    <property type="entry name" value="WD40_PAC1"/>
</dbReference>
<dbReference type="Pfam" id="PF01507">
    <property type="entry name" value="PAPS_reduct"/>
    <property type="match status" value="2"/>
</dbReference>
<dbReference type="Pfam" id="PF00085">
    <property type="entry name" value="Thioredoxin"/>
    <property type="match status" value="1"/>
</dbReference>
<evidence type="ECO:0000313" key="11">
    <source>
        <dbReference type="Proteomes" id="UP000279271"/>
    </source>
</evidence>
<evidence type="ECO:0000259" key="8">
    <source>
        <dbReference type="PROSITE" id="PS50303"/>
    </source>
</evidence>
<feature type="repeat" description="Pumilio" evidence="6">
    <location>
        <begin position="890"/>
        <end position="925"/>
    </location>
</feature>
<dbReference type="Gene3D" id="3.40.30.10">
    <property type="entry name" value="Glutaredoxin"/>
    <property type="match status" value="1"/>
</dbReference>
<dbReference type="SUPFAM" id="SSF48371">
    <property type="entry name" value="ARM repeat"/>
    <property type="match status" value="1"/>
</dbReference>
<dbReference type="PANTHER" id="PTHR19854:SF15">
    <property type="entry name" value="TRANSDUCIN BETA-LIKE PROTEIN 3"/>
    <property type="match status" value="1"/>
</dbReference>
<dbReference type="GO" id="GO:0030686">
    <property type="term" value="C:90S preribosome"/>
    <property type="evidence" value="ECO:0007669"/>
    <property type="project" value="TreeGrafter"/>
</dbReference>
<comment type="subcellular location">
    <subcellularLocation>
        <location evidence="1">Nucleus</location>
        <location evidence="1">Nucleolus</location>
    </subcellularLocation>
</comment>
<dbReference type="InterPro" id="IPR033133">
    <property type="entry name" value="PUM-HD"/>
</dbReference>
<dbReference type="InterPro" id="IPR002500">
    <property type="entry name" value="PAPS_reduct_dom"/>
</dbReference>
<reference evidence="11" key="1">
    <citation type="journal article" date="2018" name="Algal Res.">
        <title>Characterization of plant carbon substrate utilization by Auxenochlorella protothecoides.</title>
        <authorList>
            <person name="Vogler B.W."/>
            <person name="Starkenburg S.R."/>
            <person name="Sudasinghe N."/>
            <person name="Schambach J.Y."/>
            <person name="Rollin J.A."/>
            <person name="Pattathil S."/>
            <person name="Barry A.N."/>
        </authorList>
    </citation>
    <scope>NUCLEOTIDE SEQUENCE [LARGE SCALE GENOMIC DNA]</scope>
    <source>
        <strain evidence="11">UTEX 25</strain>
    </source>
</reference>
<feature type="repeat" description="WD" evidence="5">
    <location>
        <begin position="357"/>
        <end position="398"/>
    </location>
</feature>
<dbReference type="InterPro" id="IPR013934">
    <property type="entry name" value="Utp13_C"/>
</dbReference>
<protein>
    <submittedName>
        <fullName evidence="10">Uncharacterized protein</fullName>
    </submittedName>
</protein>
<dbReference type="InterPro" id="IPR015943">
    <property type="entry name" value="WD40/YVTN_repeat-like_dom_sf"/>
</dbReference>
<evidence type="ECO:0000259" key="9">
    <source>
        <dbReference type="PROSITE" id="PS51352"/>
    </source>
</evidence>
<comment type="caution">
    <text evidence="10">The sequence shown here is derived from an EMBL/GenBank/DDBJ whole genome shotgun (WGS) entry which is preliminary data.</text>
</comment>
<dbReference type="InterPro" id="IPR011989">
    <property type="entry name" value="ARM-like"/>
</dbReference>
<dbReference type="GO" id="GO:0032040">
    <property type="term" value="C:small-subunit processome"/>
    <property type="evidence" value="ECO:0007669"/>
    <property type="project" value="InterPro"/>
</dbReference>
<dbReference type="PRINTS" id="PR00320">
    <property type="entry name" value="GPROTEINBRPT"/>
</dbReference>
<organism evidence="10 11">
    <name type="scientific">Auxenochlorella protothecoides</name>
    <name type="common">Green microalga</name>
    <name type="synonym">Chlorella protothecoides</name>
    <dbReference type="NCBI Taxonomy" id="3075"/>
    <lineage>
        <taxon>Eukaryota</taxon>
        <taxon>Viridiplantae</taxon>
        <taxon>Chlorophyta</taxon>
        <taxon>core chlorophytes</taxon>
        <taxon>Trebouxiophyceae</taxon>
        <taxon>Chlorellales</taxon>
        <taxon>Chlorellaceae</taxon>
        <taxon>Auxenochlorella</taxon>
    </lineage>
</organism>
<dbReference type="PROSITE" id="PS50303">
    <property type="entry name" value="PUM_HD"/>
    <property type="match status" value="1"/>
</dbReference>
<accession>A0A3M7L573</accession>
<dbReference type="SMART" id="SM00025">
    <property type="entry name" value="Pumilio"/>
    <property type="match status" value="6"/>
</dbReference>
<evidence type="ECO:0000256" key="5">
    <source>
        <dbReference type="PROSITE-ProRule" id="PRU00221"/>
    </source>
</evidence>
<feature type="repeat" description="WD" evidence="5">
    <location>
        <begin position="399"/>
        <end position="440"/>
    </location>
</feature>
<dbReference type="InterPro" id="IPR013766">
    <property type="entry name" value="Thioredoxin_domain"/>
</dbReference>
<evidence type="ECO:0000256" key="3">
    <source>
        <dbReference type="ARBA" id="ARBA00022737"/>
    </source>
</evidence>
<dbReference type="SUPFAM" id="SSF52833">
    <property type="entry name" value="Thioredoxin-like"/>
    <property type="match status" value="1"/>
</dbReference>
<dbReference type="SUPFAM" id="SSF50978">
    <property type="entry name" value="WD40 repeat-like"/>
    <property type="match status" value="2"/>
</dbReference>
<dbReference type="PROSITE" id="PS50302">
    <property type="entry name" value="PUM"/>
    <property type="match status" value="2"/>
</dbReference>
<feature type="compositionally biased region" description="Basic and acidic residues" evidence="7">
    <location>
        <begin position="802"/>
        <end position="812"/>
    </location>
</feature>
<dbReference type="InterPro" id="IPR001313">
    <property type="entry name" value="Pumilio_RNA-bd_rpt"/>
</dbReference>
<dbReference type="GO" id="GO:0000472">
    <property type="term" value="P:endonucleolytic cleavage to generate mature 5'-end of SSU-rRNA from (SSU-rRNA, 5.8S rRNA, LSU-rRNA)"/>
    <property type="evidence" value="ECO:0007669"/>
    <property type="project" value="TreeGrafter"/>
</dbReference>
<dbReference type="Proteomes" id="UP000279271">
    <property type="component" value="Unassembled WGS sequence"/>
</dbReference>
<feature type="repeat" description="WD" evidence="5">
    <location>
        <begin position="441"/>
        <end position="482"/>
    </location>
</feature>
<dbReference type="GO" id="GO:0034511">
    <property type="term" value="F:U3 snoRNA binding"/>
    <property type="evidence" value="ECO:0007669"/>
    <property type="project" value="TreeGrafter"/>
</dbReference>
<name>A0A3M7L573_AUXPR</name>
<dbReference type="PROSITE" id="PS50294">
    <property type="entry name" value="WD_REPEATS_REGION"/>
    <property type="match status" value="7"/>
</dbReference>
<feature type="repeat" description="WD" evidence="5">
    <location>
        <begin position="1486"/>
        <end position="1517"/>
    </location>
</feature>
<dbReference type="InterPro" id="IPR036249">
    <property type="entry name" value="Thioredoxin-like_sf"/>
</dbReference>
<dbReference type="Gene3D" id="2.130.10.10">
    <property type="entry name" value="YVTN repeat-like/Quinoprotein amine dehydrogenase"/>
    <property type="match status" value="4"/>
</dbReference>
<dbReference type="PROSITE" id="PS50082">
    <property type="entry name" value="WD_REPEATS_2"/>
    <property type="match status" value="10"/>
</dbReference>
<evidence type="ECO:0000256" key="6">
    <source>
        <dbReference type="PROSITE-ProRule" id="PRU00317"/>
    </source>
</evidence>
<dbReference type="SMART" id="SM00320">
    <property type="entry name" value="WD40"/>
    <property type="match status" value="11"/>
</dbReference>
<dbReference type="EMBL" id="QOKY01000128">
    <property type="protein sequence ID" value="RMZ57244.1"/>
    <property type="molecule type" value="Genomic_DNA"/>
</dbReference>
<feature type="repeat" description="WD" evidence="5">
    <location>
        <begin position="1293"/>
        <end position="1327"/>
    </location>
</feature>
<dbReference type="Pfam" id="PF08625">
    <property type="entry name" value="Utp13"/>
    <property type="match status" value="1"/>
</dbReference>
<evidence type="ECO:0000256" key="1">
    <source>
        <dbReference type="ARBA" id="ARBA00004604"/>
    </source>
</evidence>
<dbReference type="GO" id="GO:0003824">
    <property type="term" value="F:catalytic activity"/>
    <property type="evidence" value="ECO:0007669"/>
    <property type="project" value="InterPro"/>
</dbReference>